<dbReference type="AlphaFoldDB" id="A0A212FE99"/>
<dbReference type="OrthoDB" id="10378678at2759"/>
<keyword evidence="2" id="KW-0732">Signal</keyword>
<accession>A0A212FE99</accession>
<sequence length="140" mass="16304">MFCDMNFVLKIVIFQSLTIPTTKGLDNDNNKLASEDVKIDVFIDRLLKSNNFDRLVETIAEKIAQRIGHCDKVKQRVELKETSQDPIKRRAHKRKDAEENTSVTENKLMLKYKLFTKNFDSDSRRSGSESRHRGLLLDFN</sequence>
<dbReference type="KEGG" id="dpl:KGM_208105"/>
<evidence type="ECO:0000256" key="2">
    <source>
        <dbReference type="SAM" id="SignalP"/>
    </source>
</evidence>
<dbReference type="Proteomes" id="UP000007151">
    <property type="component" value="Unassembled WGS sequence"/>
</dbReference>
<proteinExistence type="predicted"/>
<evidence type="ECO:0000313" key="4">
    <source>
        <dbReference type="Proteomes" id="UP000007151"/>
    </source>
</evidence>
<feature type="signal peptide" evidence="2">
    <location>
        <begin position="1"/>
        <end position="24"/>
    </location>
</feature>
<protein>
    <submittedName>
        <fullName evidence="3">Uncharacterized protein</fullName>
    </submittedName>
</protein>
<gene>
    <name evidence="3" type="ORF">KGM_208105</name>
</gene>
<feature type="chain" id="PRO_5043489831" evidence="2">
    <location>
        <begin position="25"/>
        <end position="140"/>
    </location>
</feature>
<keyword evidence="4" id="KW-1185">Reference proteome</keyword>
<evidence type="ECO:0000313" key="3">
    <source>
        <dbReference type="EMBL" id="OWR52050.1"/>
    </source>
</evidence>
<organism evidence="3 4">
    <name type="scientific">Danaus plexippus plexippus</name>
    <dbReference type="NCBI Taxonomy" id="278856"/>
    <lineage>
        <taxon>Eukaryota</taxon>
        <taxon>Metazoa</taxon>
        <taxon>Ecdysozoa</taxon>
        <taxon>Arthropoda</taxon>
        <taxon>Hexapoda</taxon>
        <taxon>Insecta</taxon>
        <taxon>Pterygota</taxon>
        <taxon>Neoptera</taxon>
        <taxon>Endopterygota</taxon>
        <taxon>Lepidoptera</taxon>
        <taxon>Glossata</taxon>
        <taxon>Ditrysia</taxon>
        <taxon>Papilionoidea</taxon>
        <taxon>Nymphalidae</taxon>
        <taxon>Danainae</taxon>
        <taxon>Danaini</taxon>
        <taxon>Danaina</taxon>
        <taxon>Danaus</taxon>
        <taxon>Danaus</taxon>
    </lineage>
</organism>
<name>A0A212FE99_DANPL</name>
<evidence type="ECO:0000256" key="1">
    <source>
        <dbReference type="SAM" id="MobiDB-lite"/>
    </source>
</evidence>
<comment type="caution">
    <text evidence="3">The sequence shown here is derived from an EMBL/GenBank/DDBJ whole genome shotgun (WGS) entry which is preliminary data.</text>
</comment>
<feature type="region of interest" description="Disordered" evidence="1">
    <location>
        <begin position="81"/>
        <end position="104"/>
    </location>
</feature>
<reference evidence="3 4" key="1">
    <citation type="journal article" date="2011" name="Cell">
        <title>The monarch butterfly genome yields insights into long-distance migration.</title>
        <authorList>
            <person name="Zhan S."/>
            <person name="Merlin C."/>
            <person name="Boore J.L."/>
            <person name="Reppert S.M."/>
        </authorList>
    </citation>
    <scope>NUCLEOTIDE SEQUENCE [LARGE SCALE GENOMIC DNA]</scope>
    <source>
        <strain evidence="3">F-2</strain>
    </source>
</reference>
<dbReference type="EMBL" id="AGBW02008966">
    <property type="protein sequence ID" value="OWR52050.1"/>
    <property type="molecule type" value="Genomic_DNA"/>
</dbReference>